<evidence type="ECO:0000313" key="2">
    <source>
        <dbReference type="Proteomes" id="UP000593565"/>
    </source>
</evidence>
<proteinExistence type="predicted"/>
<dbReference type="AlphaFoldDB" id="A0A7J5ZRK8"/>
<dbReference type="EMBL" id="JAAGNN010000025">
    <property type="protein sequence ID" value="KAF4072389.1"/>
    <property type="molecule type" value="Genomic_DNA"/>
</dbReference>
<gene>
    <name evidence="1" type="ORF">AMELA_G00262450</name>
</gene>
<accession>A0A7J5ZRK8</accession>
<dbReference type="Proteomes" id="UP000593565">
    <property type="component" value="Unassembled WGS sequence"/>
</dbReference>
<name>A0A7J5ZRK8_AMEME</name>
<protein>
    <submittedName>
        <fullName evidence="1">Uncharacterized protein</fullName>
    </submittedName>
</protein>
<evidence type="ECO:0000313" key="1">
    <source>
        <dbReference type="EMBL" id="KAF4072389.1"/>
    </source>
</evidence>
<keyword evidence="2" id="KW-1185">Reference proteome</keyword>
<reference evidence="1 2" key="1">
    <citation type="submission" date="2020-02" db="EMBL/GenBank/DDBJ databases">
        <title>A chromosome-scale genome assembly of the black bullhead catfish (Ameiurus melas).</title>
        <authorList>
            <person name="Wen M."/>
            <person name="Zham M."/>
            <person name="Cabau C."/>
            <person name="Klopp C."/>
            <person name="Donnadieu C."/>
            <person name="Roques C."/>
            <person name="Bouchez O."/>
            <person name="Lampietro C."/>
            <person name="Jouanno E."/>
            <person name="Herpin A."/>
            <person name="Louis A."/>
            <person name="Berthelot C."/>
            <person name="Parey E."/>
            <person name="Roest-Crollius H."/>
            <person name="Braasch I."/>
            <person name="Postlethwait J."/>
            <person name="Robinson-Rechavi M."/>
            <person name="Echchiki A."/>
            <person name="Begum T."/>
            <person name="Montfort J."/>
            <person name="Schartl M."/>
            <person name="Bobe J."/>
            <person name="Guiguen Y."/>
        </authorList>
    </citation>
    <scope>NUCLEOTIDE SEQUENCE [LARGE SCALE GENOMIC DNA]</scope>
    <source>
        <strain evidence="1">M_S1</strain>
        <tissue evidence="1">Blood</tissue>
    </source>
</reference>
<comment type="caution">
    <text evidence="1">The sequence shown here is derived from an EMBL/GenBank/DDBJ whole genome shotgun (WGS) entry which is preliminary data.</text>
</comment>
<organism evidence="1 2">
    <name type="scientific">Ameiurus melas</name>
    <name type="common">Black bullhead</name>
    <name type="synonym">Silurus melas</name>
    <dbReference type="NCBI Taxonomy" id="219545"/>
    <lineage>
        <taxon>Eukaryota</taxon>
        <taxon>Metazoa</taxon>
        <taxon>Chordata</taxon>
        <taxon>Craniata</taxon>
        <taxon>Vertebrata</taxon>
        <taxon>Euteleostomi</taxon>
        <taxon>Actinopterygii</taxon>
        <taxon>Neopterygii</taxon>
        <taxon>Teleostei</taxon>
        <taxon>Ostariophysi</taxon>
        <taxon>Siluriformes</taxon>
        <taxon>Ictaluridae</taxon>
        <taxon>Ameiurus</taxon>
    </lineage>
</organism>
<sequence>MRYCGNIGESIGEHFAEKAQEHTEIYKADEKMVVQSILSLVGKQFLLDIGASDLHKVSLASWQYYINMGEDLNVEGIMFQMVEK</sequence>